<dbReference type="InterPro" id="IPR036156">
    <property type="entry name" value="Beta-gal/glucu_dom_sf"/>
</dbReference>
<evidence type="ECO:0000259" key="8">
    <source>
        <dbReference type="Pfam" id="PF16355"/>
    </source>
</evidence>
<dbReference type="SUPFAM" id="SSF51445">
    <property type="entry name" value="(Trans)glycosidases"/>
    <property type="match status" value="1"/>
</dbReference>
<name>A0A223NRS6_9SPHI</name>
<gene>
    <name evidence="10" type="ORF">MuYL_0557</name>
</gene>
<dbReference type="PANTHER" id="PTHR42732">
    <property type="entry name" value="BETA-GALACTOSIDASE"/>
    <property type="match status" value="1"/>
</dbReference>
<dbReference type="Gene3D" id="3.20.20.80">
    <property type="entry name" value="Glycosidases"/>
    <property type="match status" value="1"/>
</dbReference>
<dbReference type="GO" id="GO:0005975">
    <property type="term" value="P:carbohydrate metabolic process"/>
    <property type="evidence" value="ECO:0007669"/>
    <property type="project" value="InterPro"/>
</dbReference>
<feature type="chain" id="PRO_5011968225" evidence="4">
    <location>
        <begin position="30"/>
        <end position="813"/>
    </location>
</feature>
<dbReference type="InterPro" id="IPR040605">
    <property type="entry name" value="Glyco_hydro2_dom5"/>
</dbReference>
<dbReference type="InterPro" id="IPR006104">
    <property type="entry name" value="Glyco_hydro_2_N"/>
</dbReference>
<evidence type="ECO:0000313" key="10">
    <source>
        <dbReference type="EMBL" id="ASU32460.1"/>
    </source>
</evidence>
<evidence type="ECO:0000256" key="1">
    <source>
        <dbReference type="ARBA" id="ARBA00007401"/>
    </source>
</evidence>
<feature type="domain" description="DUF4982" evidence="8">
    <location>
        <begin position="634"/>
        <end position="692"/>
    </location>
</feature>
<dbReference type="Pfam" id="PF02836">
    <property type="entry name" value="Glyco_hydro_2_C"/>
    <property type="match status" value="1"/>
</dbReference>
<feature type="domain" description="Glycoside hydrolase family 2 immunoglobulin-like beta-sandwich" evidence="5">
    <location>
        <begin position="198"/>
        <end position="302"/>
    </location>
</feature>
<dbReference type="SUPFAM" id="SSF49785">
    <property type="entry name" value="Galactose-binding domain-like"/>
    <property type="match status" value="1"/>
</dbReference>
<reference evidence="10 11" key="1">
    <citation type="submission" date="2017-08" db="EMBL/GenBank/DDBJ databases">
        <title>Complete genome sequence of Mucilaginibacter sp. strain BJC16-A31.</title>
        <authorList>
            <consortium name="Henan University of Science and Technology"/>
            <person name="You X."/>
        </authorList>
    </citation>
    <scope>NUCLEOTIDE SEQUENCE [LARGE SCALE GENOMIC DNA]</scope>
    <source>
        <strain evidence="10 11">BJC16-A31</strain>
    </source>
</reference>
<dbReference type="AlphaFoldDB" id="A0A223NRS6"/>
<evidence type="ECO:0000259" key="6">
    <source>
        <dbReference type="Pfam" id="PF02836"/>
    </source>
</evidence>
<dbReference type="InterPro" id="IPR008979">
    <property type="entry name" value="Galactose-bd-like_sf"/>
</dbReference>
<dbReference type="RefSeq" id="WP_094569046.1">
    <property type="nucleotide sequence ID" value="NZ_CP022743.1"/>
</dbReference>
<keyword evidence="3" id="KW-0326">Glycosidase</keyword>
<dbReference type="Pfam" id="PF18565">
    <property type="entry name" value="Glyco_hydro2_C5"/>
    <property type="match status" value="1"/>
</dbReference>
<keyword evidence="2" id="KW-0378">Hydrolase</keyword>
<evidence type="ECO:0000256" key="3">
    <source>
        <dbReference type="ARBA" id="ARBA00023295"/>
    </source>
</evidence>
<dbReference type="SUPFAM" id="SSF49303">
    <property type="entry name" value="beta-Galactosidase/glucuronidase domain"/>
    <property type="match status" value="1"/>
</dbReference>
<dbReference type="OrthoDB" id="9801077at2"/>
<evidence type="ECO:0000259" key="7">
    <source>
        <dbReference type="Pfam" id="PF02837"/>
    </source>
</evidence>
<proteinExistence type="inferred from homology"/>
<feature type="domain" description="Glycoside hydrolase family 2 catalytic" evidence="6">
    <location>
        <begin position="309"/>
        <end position="473"/>
    </location>
</feature>
<dbReference type="InterPro" id="IPR013783">
    <property type="entry name" value="Ig-like_fold"/>
</dbReference>
<dbReference type="InterPro" id="IPR008964">
    <property type="entry name" value="Invasin/intimin_cell_adhesion"/>
</dbReference>
<organism evidence="10 11">
    <name type="scientific">Mucilaginibacter xinganensis</name>
    <dbReference type="NCBI Taxonomy" id="1234841"/>
    <lineage>
        <taxon>Bacteria</taxon>
        <taxon>Pseudomonadati</taxon>
        <taxon>Bacteroidota</taxon>
        <taxon>Sphingobacteriia</taxon>
        <taxon>Sphingobacteriales</taxon>
        <taxon>Sphingobacteriaceae</taxon>
        <taxon>Mucilaginibacter</taxon>
    </lineage>
</organism>
<evidence type="ECO:0000256" key="2">
    <source>
        <dbReference type="ARBA" id="ARBA00022801"/>
    </source>
</evidence>
<dbReference type="InterPro" id="IPR006103">
    <property type="entry name" value="Glyco_hydro_2_cat"/>
</dbReference>
<dbReference type="Pfam" id="PF16355">
    <property type="entry name" value="DUF4982"/>
    <property type="match status" value="1"/>
</dbReference>
<feature type="signal peptide" evidence="4">
    <location>
        <begin position="1"/>
        <end position="29"/>
    </location>
</feature>
<dbReference type="EMBL" id="CP022743">
    <property type="protein sequence ID" value="ASU32460.1"/>
    <property type="molecule type" value="Genomic_DNA"/>
</dbReference>
<evidence type="ECO:0000313" key="11">
    <source>
        <dbReference type="Proteomes" id="UP000215002"/>
    </source>
</evidence>
<keyword evidence="4" id="KW-0732">Signal</keyword>
<dbReference type="PANTHER" id="PTHR42732:SF1">
    <property type="entry name" value="BETA-MANNOSIDASE"/>
    <property type="match status" value="1"/>
</dbReference>
<sequence length="813" mass="90828">MSVFKSFVPKTAGLFGLLFFLFTSSAAIAQQGRTVADFDKGWHFHLGDVTGGEKASVSDANWRLLNLPHDWSIEGKFSKDNPATPEGGALPGGIGWYRKTFTVPTASKGKLVYIDFDGVYQKSDVWINGHHLGFRPNGYISFRYELTPYLNFGGKNTISVKVDNSVQPNSRWYSGSGIYRNVWLVTTNKVAIDHWGTYVTTPEVSQQEAKINLQVKVKNKDGASAITIKTVLYDAAGKAIAGAGAIVAKANEGDSVINAGQVFILKKPILWSVNNPYQYKLVTQVVKNAKVLDEYTTPVGIRYFNFDADKGFSLNGQPMKILGVCDHHDLGSLGAAVNTRALERQLQMLKAMGCNGIRTSHNPPAPELLDLCDKMGFIVMDEAFDCWEWKKATFDYHLYFKEWHKKDLEDQVLRDRNHPSVMIWSIGNEIPQQGDTSALRIAPELAGIVHSLDKTRPITTANDRPDTSNKIIKSGAIDLIGYNYHEFDYAKFHDRYPGKKFIATETTSGLETRGHYDMPSDSIRVWPSRYDKPFTDGNPDNSVSAYDNVRPAWGSTHEATWKVMKKYDFLSGMFIWTGFDYLGEPTPYSWPSRSSYFGIIDLAGFPKDVFYMYQSEWTNKTVLHIFPHWNWQVGKTVDIWAYYNHADEVELYLNGKSVGIKKKTGDDLHVMWRLKYEPGTLKAVSRKNGKVVLTQVIHTAGKPAKIELIADRKNIKANGSDLSFITVKILDKDGNVVPDANNLVNFKINGDAFIAGVDNGDPVSHDSFKVNYRKAFNGLALAIVQAKEKAGIVTFSATSKGLLPAVITIQTKH</sequence>
<dbReference type="InterPro" id="IPR006101">
    <property type="entry name" value="Glyco_hydro_2"/>
</dbReference>
<accession>A0A223NRS6</accession>
<dbReference type="InterPro" id="IPR023232">
    <property type="entry name" value="Glyco_hydro_2_AS"/>
</dbReference>
<evidence type="ECO:0000256" key="4">
    <source>
        <dbReference type="SAM" id="SignalP"/>
    </source>
</evidence>
<keyword evidence="11" id="KW-1185">Reference proteome</keyword>
<dbReference type="KEGG" id="muc:MuYL_0557"/>
<dbReference type="GO" id="GO:0004553">
    <property type="term" value="F:hydrolase activity, hydrolyzing O-glycosyl compounds"/>
    <property type="evidence" value="ECO:0007669"/>
    <property type="project" value="InterPro"/>
</dbReference>
<dbReference type="InterPro" id="IPR032311">
    <property type="entry name" value="DUF4982"/>
</dbReference>
<protein>
    <submittedName>
        <fullName evidence="10">Beta-galactosidase</fullName>
    </submittedName>
</protein>
<dbReference type="Gene3D" id="2.60.120.260">
    <property type="entry name" value="Galactose-binding domain-like"/>
    <property type="match status" value="1"/>
</dbReference>
<dbReference type="Proteomes" id="UP000215002">
    <property type="component" value="Chromosome"/>
</dbReference>
<dbReference type="InterPro" id="IPR006102">
    <property type="entry name" value="Ig-like_GH2"/>
</dbReference>
<dbReference type="PRINTS" id="PR00132">
    <property type="entry name" value="GLHYDRLASE2"/>
</dbReference>
<dbReference type="InterPro" id="IPR017853">
    <property type="entry name" value="GH"/>
</dbReference>
<dbReference type="SUPFAM" id="SSF49373">
    <property type="entry name" value="Invasin/intimin cell-adhesion fragments"/>
    <property type="match status" value="1"/>
</dbReference>
<dbReference type="Pfam" id="PF02837">
    <property type="entry name" value="Glyco_hydro_2_N"/>
    <property type="match status" value="1"/>
</dbReference>
<dbReference type="NCBIfam" id="NF041463">
    <property type="entry name" value="GalB"/>
    <property type="match status" value="1"/>
</dbReference>
<dbReference type="Gene3D" id="2.60.40.10">
    <property type="entry name" value="Immunoglobulins"/>
    <property type="match status" value="3"/>
</dbReference>
<evidence type="ECO:0000259" key="9">
    <source>
        <dbReference type="Pfam" id="PF18565"/>
    </source>
</evidence>
<dbReference type="Pfam" id="PF00703">
    <property type="entry name" value="Glyco_hydro_2"/>
    <property type="match status" value="1"/>
</dbReference>
<feature type="domain" description="Glycosyl hydrolases family 2 sugar binding" evidence="7">
    <location>
        <begin position="93"/>
        <end position="187"/>
    </location>
</feature>
<comment type="similarity">
    <text evidence="1">Belongs to the glycosyl hydrolase 2 family.</text>
</comment>
<feature type="domain" description="Glycoside hydrolase family 2" evidence="9">
    <location>
        <begin position="706"/>
        <end position="807"/>
    </location>
</feature>
<dbReference type="InterPro" id="IPR051913">
    <property type="entry name" value="GH2_Domain-Containing"/>
</dbReference>
<dbReference type="InterPro" id="IPR048229">
    <property type="entry name" value="GalB-like"/>
</dbReference>
<dbReference type="PROSITE" id="PS00608">
    <property type="entry name" value="GLYCOSYL_HYDROL_F2_2"/>
    <property type="match status" value="1"/>
</dbReference>
<evidence type="ECO:0000259" key="5">
    <source>
        <dbReference type="Pfam" id="PF00703"/>
    </source>
</evidence>